<dbReference type="PANTHER" id="PTHR43798:SF33">
    <property type="entry name" value="HYDROLASE, PUTATIVE (AFU_ORTHOLOGUE AFUA_2G14860)-RELATED"/>
    <property type="match status" value="1"/>
</dbReference>
<dbReference type="GO" id="GO:0016787">
    <property type="term" value="F:hydrolase activity"/>
    <property type="evidence" value="ECO:0007669"/>
    <property type="project" value="UniProtKB-KW"/>
</dbReference>
<dbReference type="GO" id="GO:0016020">
    <property type="term" value="C:membrane"/>
    <property type="evidence" value="ECO:0007669"/>
    <property type="project" value="TreeGrafter"/>
</dbReference>
<evidence type="ECO:0000313" key="2">
    <source>
        <dbReference type="EMBL" id="MBK1787769.1"/>
    </source>
</evidence>
<dbReference type="Proteomes" id="UP000635245">
    <property type="component" value="Unassembled WGS sequence"/>
</dbReference>
<dbReference type="InterPro" id="IPR000073">
    <property type="entry name" value="AB_hydrolase_1"/>
</dbReference>
<accession>A0A934QYS3</accession>
<sequence length="276" mass="29623">MNQPTASVTAGVLRVRDARLYYEVRGQGPVVLLVGAPMDARSFEPLAELLATDHTVLTTDPRGINRSEVDDRDQDSTAELRASDLSALLAHLDAGPAAVLGSSGGAVSVLALAQAHPDQVHTVIAHEPPLDELLDDRDELRERTEDIIATHLSGDVLGAARKFLAVANIELPDEVVEQIWGGQHSEQDIADADYQHARMMRPTTRWIPDVERLRSVSSRIVVGIGEASGGQLCERTSLALAASLGIEATRFPGDHVGFAEDPVAFAGRLRAVLGER</sequence>
<dbReference type="EMBL" id="JAENJH010000007">
    <property type="protein sequence ID" value="MBK1787769.1"/>
    <property type="molecule type" value="Genomic_DNA"/>
</dbReference>
<evidence type="ECO:0000259" key="1">
    <source>
        <dbReference type="Pfam" id="PF00561"/>
    </source>
</evidence>
<keyword evidence="3" id="KW-1185">Reference proteome</keyword>
<dbReference type="AlphaFoldDB" id="A0A934QYS3"/>
<dbReference type="Pfam" id="PF00561">
    <property type="entry name" value="Abhydrolase_1"/>
    <property type="match status" value="1"/>
</dbReference>
<organism evidence="2 3">
    <name type="scientific">Prauserella cavernicola</name>
    <dbReference type="NCBI Taxonomy" id="2800127"/>
    <lineage>
        <taxon>Bacteria</taxon>
        <taxon>Bacillati</taxon>
        <taxon>Actinomycetota</taxon>
        <taxon>Actinomycetes</taxon>
        <taxon>Pseudonocardiales</taxon>
        <taxon>Pseudonocardiaceae</taxon>
        <taxon>Prauserella</taxon>
    </lineage>
</organism>
<dbReference type="SUPFAM" id="SSF53474">
    <property type="entry name" value="alpha/beta-Hydrolases"/>
    <property type="match status" value="1"/>
</dbReference>
<evidence type="ECO:0000313" key="3">
    <source>
        <dbReference type="Proteomes" id="UP000635245"/>
    </source>
</evidence>
<proteinExistence type="predicted"/>
<dbReference type="InterPro" id="IPR050266">
    <property type="entry name" value="AB_hydrolase_sf"/>
</dbReference>
<comment type="caution">
    <text evidence="2">The sequence shown here is derived from an EMBL/GenBank/DDBJ whole genome shotgun (WGS) entry which is preliminary data.</text>
</comment>
<dbReference type="InterPro" id="IPR029058">
    <property type="entry name" value="AB_hydrolase_fold"/>
</dbReference>
<dbReference type="RefSeq" id="WP_200322741.1">
    <property type="nucleotide sequence ID" value="NZ_JAENJH010000007.1"/>
</dbReference>
<reference evidence="2" key="1">
    <citation type="submission" date="2020-12" db="EMBL/GenBank/DDBJ databases">
        <title>Prauserella sp. ASG 168, a novel actinomycete isolated from cave rock.</title>
        <authorList>
            <person name="Suriyachadkun C."/>
        </authorList>
    </citation>
    <scope>NUCLEOTIDE SEQUENCE</scope>
    <source>
        <strain evidence="2">ASG 168</strain>
    </source>
</reference>
<protein>
    <submittedName>
        <fullName evidence="2">Alpha/beta hydrolase</fullName>
    </submittedName>
</protein>
<name>A0A934QYS3_9PSEU</name>
<dbReference type="PANTHER" id="PTHR43798">
    <property type="entry name" value="MONOACYLGLYCEROL LIPASE"/>
    <property type="match status" value="1"/>
</dbReference>
<gene>
    <name evidence="2" type="ORF">JHE00_25860</name>
</gene>
<dbReference type="Gene3D" id="3.40.50.1820">
    <property type="entry name" value="alpha/beta hydrolase"/>
    <property type="match status" value="1"/>
</dbReference>
<keyword evidence="2" id="KW-0378">Hydrolase</keyword>
<feature type="domain" description="AB hydrolase-1" evidence="1">
    <location>
        <begin position="29"/>
        <end position="138"/>
    </location>
</feature>